<keyword evidence="2" id="KW-1133">Transmembrane helix</keyword>
<accession>A0A6J4TNK7</accession>
<feature type="compositionally biased region" description="Basic and acidic residues" evidence="1">
    <location>
        <begin position="44"/>
        <end position="54"/>
    </location>
</feature>
<dbReference type="EMBL" id="CADCVQ010000160">
    <property type="protein sequence ID" value="CAA9528257.1"/>
    <property type="molecule type" value="Genomic_DNA"/>
</dbReference>
<organism evidence="3">
    <name type="scientific">uncultured Solirubrobacteraceae bacterium</name>
    <dbReference type="NCBI Taxonomy" id="1162706"/>
    <lineage>
        <taxon>Bacteria</taxon>
        <taxon>Bacillati</taxon>
        <taxon>Actinomycetota</taxon>
        <taxon>Thermoleophilia</taxon>
        <taxon>Solirubrobacterales</taxon>
        <taxon>Solirubrobacteraceae</taxon>
        <taxon>environmental samples</taxon>
    </lineage>
</organism>
<evidence type="ECO:0000256" key="1">
    <source>
        <dbReference type="SAM" id="MobiDB-lite"/>
    </source>
</evidence>
<feature type="transmembrane region" description="Helical" evidence="2">
    <location>
        <begin position="20"/>
        <end position="40"/>
    </location>
</feature>
<gene>
    <name evidence="3" type="ORF">AVDCRST_MAG67-4245</name>
</gene>
<sequence length="66" mass="7088">MLSTVVAASNGIWTDTVGLLFTWVVLLPAVATALIVVAMVSGKGDKDADDELRGRWGRRNNSETEL</sequence>
<protein>
    <submittedName>
        <fullName evidence="3">Uncharacterized protein</fullName>
    </submittedName>
</protein>
<keyword evidence="2" id="KW-0472">Membrane</keyword>
<evidence type="ECO:0000256" key="2">
    <source>
        <dbReference type="SAM" id="Phobius"/>
    </source>
</evidence>
<name>A0A6J4TNK7_9ACTN</name>
<reference evidence="3" key="1">
    <citation type="submission" date="2020-02" db="EMBL/GenBank/DDBJ databases">
        <authorList>
            <person name="Meier V. D."/>
        </authorList>
    </citation>
    <scope>NUCLEOTIDE SEQUENCE</scope>
    <source>
        <strain evidence="3">AVDCRST_MAG67</strain>
    </source>
</reference>
<evidence type="ECO:0000313" key="3">
    <source>
        <dbReference type="EMBL" id="CAA9528257.1"/>
    </source>
</evidence>
<dbReference type="AlphaFoldDB" id="A0A6J4TNK7"/>
<feature type="region of interest" description="Disordered" evidence="1">
    <location>
        <begin position="44"/>
        <end position="66"/>
    </location>
</feature>
<keyword evidence="2" id="KW-0812">Transmembrane</keyword>
<proteinExistence type="predicted"/>